<accession>A0ABN9ALB8</accession>
<protein>
    <submittedName>
        <fullName evidence="1">Uncharacterized protein</fullName>
    </submittedName>
</protein>
<proteinExistence type="predicted"/>
<comment type="caution">
    <text evidence="1">The sequence shown here is derived from an EMBL/GenBank/DDBJ whole genome shotgun (WGS) entry which is preliminary data.</text>
</comment>
<name>A0ABN9ALB8_9NEOB</name>
<organism evidence="1 2">
    <name type="scientific">Staurois parvus</name>
    <dbReference type="NCBI Taxonomy" id="386267"/>
    <lineage>
        <taxon>Eukaryota</taxon>
        <taxon>Metazoa</taxon>
        <taxon>Chordata</taxon>
        <taxon>Craniata</taxon>
        <taxon>Vertebrata</taxon>
        <taxon>Euteleostomi</taxon>
        <taxon>Amphibia</taxon>
        <taxon>Batrachia</taxon>
        <taxon>Anura</taxon>
        <taxon>Neobatrachia</taxon>
        <taxon>Ranoidea</taxon>
        <taxon>Ranidae</taxon>
        <taxon>Staurois</taxon>
    </lineage>
</organism>
<reference evidence="1" key="1">
    <citation type="submission" date="2023-05" db="EMBL/GenBank/DDBJ databases">
        <authorList>
            <person name="Stuckert A."/>
        </authorList>
    </citation>
    <scope>NUCLEOTIDE SEQUENCE</scope>
</reference>
<feature type="non-terminal residue" evidence="1">
    <location>
        <position position="1"/>
    </location>
</feature>
<evidence type="ECO:0000313" key="2">
    <source>
        <dbReference type="Proteomes" id="UP001162483"/>
    </source>
</evidence>
<gene>
    <name evidence="1" type="ORF">SPARVUS_LOCUS1096220</name>
</gene>
<keyword evidence="2" id="KW-1185">Reference proteome</keyword>
<sequence length="46" mass="5265">SLFTTCERSHGTKLFTTALYHVTSCDQSQLFRVILNGCRRDLCVRS</sequence>
<dbReference type="Proteomes" id="UP001162483">
    <property type="component" value="Unassembled WGS sequence"/>
</dbReference>
<dbReference type="EMBL" id="CATNWA010000405">
    <property type="protein sequence ID" value="CAI9536836.1"/>
    <property type="molecule type" value="Genomic_DNA"/>
</dbReference>
<evidence type="ECO:0000313" key="1">
    <source>
        <dbReference type="EMBL" id="CAI9536836.1"/>
    </source>
</evidence>